<proteinExistence type="predicted"/>
<accession>A0A2G5SA44</accession>
<organism evidence="2 3">
    <name type="scientific">Caenorhabditis nigoni</name>
    <dbReference type="NCBI Taxonomy" id="1611254"/>
    <lineage>
        <taxon>Eukaryota</taxon>
        <taxon>Metazoa</taxon>
        <taxon>Ecdysozoa</taxon>
        <taxon>Nematoda</taxon>
        <taxon>Chromadorea</taxon>
        <taxon>Rhabditida</taxon>
        <taxon>Rhabditina</taxon>
        <taxon>Rhabditomorpha</taxon>
        <taxon>Rhabditoidea</taxon>
        <taxon>Rhabditidae</taxon>
        <taxon>Peloderinae</taxon>
        <taxon>Caenorhabditis</taxon>
    </lineage>
</organism>
<evidence type="ECO:0000313" key="2">
    <source>
        <dbReference type="EMBL" id="PIC11783.1"/>
    </source>
</evidence>
<comment type="caution">
    <text evidence="2">The sequence shown here is derived from an EMBL/GenBank/DDBJ whole genome shotgun (WGS) entry which is preliminary data.</text>
</comment>
<protein>
    <submittedName>
        <fullName evidence="2">Uncharacterized protein</fullName>
    </submittedName>
</protein>
<feature type="signal peptide" evidence="1">
    <location>
        <begin position="1"/>
        <end position="27"/>
    </location>
</feature>
<evidence type="ECO:0000313" key="3">
    <source>
        <dbReference type="Proteomes" id="UP000230233"/>
    </source>
</evidence>
<gene>
    <name evidence="2" type="ORF">B9Z55_028842</name>
</gene>
<dbReference type="EMBL" id="PDUG01000042">
    <property type="protein sequence ID" value="PIC11783.1"/>
    <property type="molecule type" value="Genomic_DNA"/>
</dbReference>
<keyword evidence="3" id="KW-1185">Reference proteome</keyword>
<dbReference type="Proteomes" id="UP000230233">
    <property type="component" value="Unassembled WGS sequence"/>
</dbReference>
<evidence type="ECO:0000256" key="1">
    <source>
        <dbReference type="SAM" id="SignalP"/>
    </source>
</evidence>
<reference evidence="3" key="1">
    <citation type="submission" date="2017-10" db="EMBL/GenBank/DDBJ databases">
        <title>Rapid genome shrinkage in a self-fertile nematode reveals novel sperm competition proteins.</title>
        <authorList>
            <person name="Yin D."/>
            <person name="Schwarz E.M."/>
            <person name="Thomas C.G."/>
            <person name="Felde R.L."/>
            <person name="Korf I.F."/>
            <person name="Cutter A.D."/>
            <person name="Schartner C.M."/>
            <person name="Ralston E.J."/>
            <person name="Meyer B.J."/>
            <person name="Haag E.S."/>
        </authorList>
    </citation>
    <scope>NUCLEOTIDE SEQUENCE [LARGE SCALE GENOMIC DNA]</scope>
    <source>
        <strain evidence="3">JU1422</strain>
    </source>
</reference>
<dbReference type="AlphaFoldDB" id="A0A2G5SA44"/>
<name>A0A2G5SA44_9PELO</name>
<feature type="chain" id="PRO_5013734397" evidence="1">
    <location>
        <begin position="28"/>
        <end position="91"/>
    </location>
</feature>
<sequence>MALPNLQEAIWFKIYLILMVLYQKLQSRLQMVSSEEGSFKSHFIGVCSGFYKNWLRSIDMIPVPEVFGFTTHPRIPNMKEWVMYEENLCCF</sequence>
<keyword evidence="1" id="KW-0732">Signal</keyword>